<dbReference type="RefSeq" id="WP_013321128.1">
    <property type="nucleotide sequence ID" value="NC_014501.1"/>
</dbReference>
<feature type="domain" description="Putative glycogen debranching enzyme N-terminal" evidence="1">
    <location>
        <begin position="37"/>
        <end position="243"/>
    </location>
</feature>
<protein>
    <submittedName>
        <fullName evidence="3">Amylo-alpha-16-glucosidase</fullName>
    </submittedName>
</protein>
<dbReference type="InterPro" id="IPR032856">
    <property type="entry name" value="GDE_N_bis"/>
</dbReference>
<dbReference type="InterPro" id="IPR054491">
    <property type="entry name" value="MGH1-like_GH"/>
</dbReference>
<dbReference type="InterPro" id="IPR012341">
    <property type="entry name" value="6hp_glycosidase-like_sf"/>
</dbReference>
<name>E0UE16_GLOV7</name>
<accession>E0UE16</accession>
<dbReference type="GO" id="GO:0005975">
    <property type="term" value="P:carbohydrate metabolic process"/>
    <property type="evidence" value="ECO:0007669"/>
    <property type="project" value="InterPro"/>
</dbReference>
<keyword evidence="4" id="KW-1185">Reference proteome</keyword>
<dbReference type="eggNOG" id="COG3408">
    <property type="taxonomic scope" value="Bacteria"/>
</dbReference>
<dbReference type="HOGENOM" id="CLU_019216_1_0_3"/>
<evidence type="ECO:0000259" key="1">
    <source>
        <dbReference type="Pfam" id="PF14742"/>
    </source>
</evidence>
<dbReference type="InterPro" id="IPR008928">
    <property type="entry name" value="6-hairpin_glycosidase_sf"/>
</dbReference>
<dbReference type="Proteomes" id="UP000008206">
    <property type="component" value="Chromosome"/>
</dbReference>
<dbReference type="SUPFAM" id="SSF48208">
    <property type="entry name" value="Six-hairpin glycosidases"/>
    <property type="match status" value="1"/>
</dbReference>
<evidence type="ECO:0000313" key="3">
    <source>
        <dbReference type="EMBL" id="ADN13020.1"/>
    </source>
</evidence>
<feature type="domain" description="Mannosylglycerate hydrolase MGH1-like glycoside hydrolase" evidence="2">
    <location>
        <begin position="328"/>
        <end position="631"/>
    </location>
</feature>
<gene>
    <name evidence="3" type="ordered locus">Cyan7822_1010</name>
</gene>
<dbReference type="Pfam" id="PF14742">
    <property type="entry name" value="GDE_N_bis"/>
    <property type="match status" value="1"/>
</dbReference>
<organism evidence="3 4">
    <name type="scientific">Gloeothece verrucosa (strain PCC 7822)</name>
    <name type="common">Cyanothece sp. (strain PCC 7822)</name>
    <dbReference type="NCBI Taxonomy" id="497965"/>
    <lineage>
        <taxon>Bacteria</taxon>
        <taxon>Bacillati</taxon>
        <taxon>Cyanobacteriota</taxon>
        <taxon>Cyanophyceae</taxon>
        <taxon>Oscillatoriophycideae</taxon>
        <taxon>Chroococcales</taxon>
        <taxon>Aphanothecaceae</taxon>
        <taxon>Gloeothece</taxon>
        <taxon>Gloeothece verrucosa</taxon>
    </lineage>
</organism>
<dbReference type="Pfam" id="PF22422">
    <property type="entry name" value="MGH1-like_GH"/>
    <property type="match status" value="1"/>
</dbReference>
<reference evidence="4" key="1">
    <citation type="journal article" date="2011" name="MBio">
        <title>Novel metabolic attributes of the genus Cyanothece, comprising a group of unicellular nitrogen-fixing Cyanobacteria.</title>
        <authorList>
            <person name="Bandyopadhyay A."/>
            <person name="Elvitigala T."/>
            <person name="Welsh E."/>
            <person name="Stockel J."/>
            <person name="Liberton M."/>
            <person name="Min H."/>
            <person name="Sherman L.A."/>
            <person name="Pakrasi H.B."/>
        </authorList>
    </citation>
    <scope>NUCLEOTIDE SEQUENCE [LARGE SCALE GENOMIC DNA]</scope>
    <source>
        <strain evidence="4">PCC 7822</strain>
    </source>
</reference>
<evidence type="ECO:0000313" key="4">
    <source>
        <dbReference type="Proteomes" id="UP000008206"/>
    </source>
</evidence>
<dbReference type="AlphaFoldDB" id="E0UE16"/>
<dbReference type="STRING" id="497965.Cyan7822_1010"/>
<dbReference type="OrthoDB" id="9759959at2"/>
<dbReference type="EMBL" id="CP002198">
    <property type="protein sequence ID" value="ADN13020.1"/>
    <property type="molecule type" value="Genomic_DNA"/>
</dbReference>
<sequence length="745" mass="83614">MSELLEFDGKTFIHAETATLPEWPCVIQEPIYPTLTLKDDDIFLITDSLGNILGCRSLDDPGSLGLFCRDTRFLSRLELQIDGKLPILLSSNARRGFGLSVLCANPNLEKSNIKAERIGIAREIVLNGGLFEEITITNYSTEKANFELSLSFDADFLDLFEIRGWQRPQRGKLLRLKTDEHQQPESSNYQEPKEITLAYQGLDGSVTESRIQFLYSQPDLSKGNTAIWQIELESHQTLKVGYRVRLLSDGHPVSKVGIPMTLMQAKAAEAMEQQEWRQQVTQIRTDNKALNHAIEQAEQDIYLLRQSFGHGKVLSAGVPWFSTLFGRDSLIAAWQTLIFTPEIAKDTLLVLAEYQGKTFDEWREEEPGKILHEIRLGEMARCGEVPHTPYYGTIDATPLWLILYAQYYAWTGDRETIEKLWSNALAAMEWIDRNCKKTGYLSYVRRSPGGLVNQGWKDSGDCIVNAQGQQATGAITLCEVQGYVYAAKMQMSQIAKMMQRGDLSQQWLAQAQELKNRFNRDFWLPNLGYCALALDGEGKPVDSITSNPGHCLSAGILHPDKANSVAERLTAPDMFSGWGIRTLSSWSPAYNPMGYHIGSVWPHDNGMIALGLRSLGLNDQALEVAQGIIDMTLQQPYQRPPELFCGYERTEDNSPVRYPVACSPQAWATGTIFQLLQTMINIVPDVANNSVRIIDPILPESIHCLSLHNLKIGLTLLDLEFERSGTTTACRVANKRGNLRVVFEA</sequence>
<proteinExistence type="predicted"/>
<dbReference type="KEGG" id="cyj:Cyan7822_1010"/>
<dbReference type="Gene3D" id="1.50.10.10">
    <property type="match status" value="1"/>
</dbReference>
<evidence type="ECO:0000259" key="2">
    <source>
        <dbReference type="Pfam" id="PF22422"/>
    </source>
</evidence>